<comment type="caution">
    <text evidence="2">The sequence shown here is derived from an EMBL/GenBank/DDBJ whole genome shotgun (WGS) entry which is preliminary data.</text>
</comment>
<organism evidence="2 3">
    <name type="scientific">Campylobacter concisus</name>
    <dbReference type="NCBI Taxonomy" id="199"/>
    <lineage>
        <taxon>Bacteria</taxon>
        <taxon>Pseudomonadati</taxon>
        <taxon>Campylobacterota</taxon>
        <taxon>Epsilonproteobacteria</taxon>
        <taxon>Campylobacterales</taxon>
        <taxon>Campylobacteraceae</taxon>
        <taxon>Campylobacter</taxon>
    </lineage>
</organism>
<dbReference type="AlphaFoldDB" id="A0A1Y5MSY8"/>
<dbReference type="RefSeq" id="WP_087585385.1">
    <property type="nucleotide sequence ID" value="NZ_CABMKR010000020.1"/>
</dbReference>
<proteinExistence type="predicted"/>
<sequence length="270" mass="30795">MQTQLTLFDVDNRENDKFELSSHKNGTTYWLASDLAQMLEYDSVKSLNKAINKAISICSNIGHNILEHFTPINGGADYKLSRFACFLTSMNADSKKPAVAKAQAYLATIAEALHHYIEAEQLERLDVREKTKDANKALTGVANSHGVENYAYFMDAGYMGMYNMRLKDLLHIKGLTLKDKVFDFMGARELAANLFRLQETKAKIENNRIYGQKNLENTAYEVGRKVRNIMIENDGVRPEMLARTEHIKEVSKELKKIDKKFKKLDKSKES</sequence>
<gene>
    <name evidence="2" type="ORF">B9N62_10170</name>
</gene>
<name>A0A1Y5MSY8_9BACT</name>
<dbReference type="EMBL" id="NDYO01000020">
    <property type="protein sequence ID" value="OUT10424.1"/>
    <property type="molecule type" value="Genomic_DNA"/>
</dbReference>
<dbReference type="Pfam" id="PF02498">
    <property type="entry name" value="Bro-N"/>
    <property type="match status" value="1"/>
</dbReference>
<evidence type="ECO:0000313" key="3">
    <source>
        <dbReference type="Proteomes" id="UP000195967"/>
    </source>
</evidence>
<feature type="domain" description="Bro-N" evidence="1">
    <location>
        <begin position="24"/>
        <end position="104"/>
    </location>
</feature>
<dbReference type="Proteomes" id="UP000195967">
    <property type="component" value="Unassembled WGS sequence"/>
</dbReference>
<evidence type="ECO:0000259" key="1">
    <source>
        <dbReference type="Pfam" id="PF02498"/>
    </source>
</evidence>
<reference evidence="2 3" key="1">
    <citation type="submission" date="2017-04" db="EMBL/GenBank/DDBJ databases">
        <title>Complete genome of Campylobacter concisus ATCC 33237T and draft genomes for an additional eight well characterized C. concisus strains.</title>
        <authorList>
            <person name="Cornelius A.J."/>
            <person name="Miller W.G."/>
            <person name="Lastovica A.J."/>
            <person name="On S.L."/>
            <person name="French N.P."/>
            <person name="Vandenberg O."/>
            <person name="Biggs P.J."/>
        </authorList>
    </citation>
    <scope>NUCLEOTIDE SEQUENCE [LARGE SCALE GENOMIC DNA]</scope>
    <source>
        <strain evidence="2 3">Lasto28.99</strain>
    </source>
</reference>
<protein>
    <recommendedName>
        <fullName evidence="1">Bro-N domain-containing protein</fullName>
    </recommendedName>
</protein>
<dbReference type="InterPro" id="IPR003497">
    <property type="entry name" value="BRO_N_domain"/>
</dbReference>
<evidence type="ECO:0000313" key="2">
    <source>
        <dbReference type="EMBL" id="OUT10424.1"/>
    </source>
</evidence>
<accession>A0A1Y5MSY8</accession>